<dbReference type="Proteomes" id="UP001633002">
    <property type="component" value="Unassembled WGS sequence"/>
</dbReference>
<dbReference type="Gene3D" id="2.30.29.30">
    <property type="entry name" value="Pleckstrin-homology domain (PH domain)/Phosphotyrosine-binding domain (PTB)"/>
    <property type="match status" value="1"/>
</dbReference>
<dbReference type="InterPro" id="IPR011993">
    <property type="entry name" value="PH-like_dom_sf"/>
</dbReference>
<dbReference type="AlphaFoldDB" id="A0ABD3HM86"/>
<feature type="compositionally biased region" description="Polar residues" evidence="1">
    <location>
        <begin position="318"/>
        <end position="327"/>
    </location>
</feature>
<feature type="compositionally biased region" description="Basic and acidic residues" evidence="1">
    <location>
        <begin position="299"/>
        <end position="317"/>
    </location>
</feature>
<dbReference type="EMBL" id="JBJQOH010000003">
    <property type="protein sequence ID" value="KAL3691512.1"/>
    <property type="molecule type" value="Genomic_DNA"/>
</dbReference>
<gene>
    <name evidence="3" type="ORF">R1sor_005163</name>
</gene>
<sequence length="389" mass="44177">MIVYPYLLSHMAELRRLRLNLPRPNVGGGAKHNRKESVRLCAVQETAAAFKYVDEIDPQLSEYSFLPHGFRAPLPTDDETYAILVALLHATQQLVRTLRSLSYGDCGSFTVRRIKDPTDRLPQQIILEINERGVKVFRPDPKERIISIKLKDIMQFGCDKSAAFLNVRVAGVLQIFHFGTKQGEEICEALHNHIDDLIVRRYFRSPDAAGGSASVPNGTDSEAFVGKAPAKRSDVGVNEAYEVWSRKVYQDRVDDGTLSQYLRTCNATAANGSLRNAYEQEAAVPRTAAKSSVTQVKENSNHVHERTCPVHDQESQRKTSQSMTDLNSMEKKQQDLMEELVKLQEKLRAEEQVTVELRKEKEQLLWKLNKTEISLQTALTKKTDRKWRL</sequence>
<dbReference type="InterPro" id="IPR002404">
    <property type="entry name" value="IRS_PTB"/>
</dbReference>
<reference evidence="3 4" key="1">
    <citation type="submission" date="2024-09" db="EMBL/GenBank/DDBJ databases">
        <title>Chromosome-scale assembly of Riccia sorocarpa.</title>
        <authorList>
            <person name="Paukszto L."/>
        </authorList>
    </citation>
    <scope>NUCLEOTIDE SEQUENCE [LARGE SCALE GENOMIC DNA]</scope>
    <source>
        <strain evidence="3">LP-2024</strain>
        <tissue evidence="3">Aerial parts of the thallus</tissue>
    </source>
</reference>
<comment type="caution">
    <text evidence="3">The sequence shown here is derived from an EMBL/GenBank/DDBJ whole genome shotgun (WGS) entry which is preliminary data.</text>
</comment>
<feature type="region of interest" description="Disordered" evidence="1">
    <location>
        <begin position="298"/>
        <end position="331"/>
    </location>
</feature>
<feature type="domain" description="IRS-type PTB" evidence="2">
    <location>
        <begin position="119"/>
        <end position="195"/>
    </location>
</feature>
<keyword evidence="4" id="KW-1185">Reference proteome</keyword>
<proteinExistence type="predicted"/>
<dbReference type="Pfam" id="PF02174">
    <property type="entry name" value="IRS"/>
    <property type="match status" value="1"/>
</dbReference>
<dbReference type="SUPFAM" id="SSF50729">
    <property type="entry name" value="PH domain-like"/>
    <property type="match status" value="1"/>
</dbReference>
<protein>
    <recommendedName>
        <fullName evidence="2">IRS-type PTB domain-containing protein</fullName>
    </recommendedName>
</protein>
<evidence type="ECO:0000313" key="4">
    <source>
        <dbReference type="Proteomes" id="UP001633002"/>
    </source>
</evidence>
<evidence type="ECO:0000259" key="2">
    <source>
        <dbReference type="Pfam" id="PF02174"/>
    </source>
</evidence>
<organism evidence="3 4">
    <name type="scientific">Riccia sorocarpa</name>
    <dbReference type="NCBI Taxonomy" id="122646"/>
    <lineage>
        <taxon>Eukaryota</taxon>
        <taxon>Viridiplantae</taxon>
        <taxon>Streptophyta</taxon>
        <taxon>Embryophyta</taxon>
        <taxon>Marchantiophyta</taxon>
        <taxon>Marchantiopsida</taxon>
        <taxon>Marchantiidae</taxon>
        <taxon>Marchantiales</taxon>
        <taxon>Ricciaceae</taxon>
        <taxon>Riccia</taxon>
    </lineage>
</organism>
<evidence type="ECO:0000313" key="3">
    <source>
        <dbReference type="EMBL" id="KAL3691512.1"/>
    </source>
</evidence>
<evidence type="ECO:0000256" key="1">
    <source>
        <dbReference type="SAM" id="MobiDB-lite"/>
    </source>
</evidence>
<name>A0ABD3HM86_9MARC</name>
<accession>A0ABD3HM86</accession>